<evidence type="ECO:0000256" key="7">
    <source>
        <dbReference type="ARBA" id="ARBA00023136"/>
    </source>
</evidence>
<dbReference type="Gene3D" id="1.20.1720.10">
    <property type="entry name" value="Multidrug resistance protein D"/>
    <property type="match status" value="1"/>
</dbReference>
<keyword evidence="11" id="KW-1185">Reference proteome</keyword>
<evidence type="ECO:0000256" key="5">
    <source>
        <dbReference type="ARBA" id="ARBA00022692"/>
    </source>
</evidence>
<evidence type="ECO:0000256" key="2">
    <source>
        <dbReference type="ARBA" id="ARBA00006236"/>
    </source>
</evidence>
<dbReference type="GO" id="GO:0042910">
    <property type="term" value="F:xenobiotic transmembrane transporter activity"/>
    <property type="evidence" value="ECO:0007669"/>
    <property type="project" value="InterPro"/>
</dbReference>
<dbReference type="Proteomes" id="UP000294547">
    <property type="component" value="Unassembled WGS sequence"/>
</dbReference>
<dbReference type="InterPro" id="IPR036259">
    <property type="entry name" value="MFS_trans_sf"/>
</dbReference>
<evidence type="ECO:0000256" key="1">
    <source>
        <dbReference type="ARBA" id="ARBA00004651"/>
    </source>
</evidence>
<organism evidence="10 11">
    <name type="scientific">Oharaeibacter diazotrophicus</name>
    <dbReference type="NCBI Taxonomy" id="1920512"/>
    <lineage>
        <taxon>Bacteria</taxon>
        <taxon>Pseudomonadati</taxon>
        <taxon>Pseudomonadota</taxon>
        <taxon>Alphaproteobacteria</taxon>
        <taxon>Hyphomicrobiales</taxon>
        <taxon>Pleomorphomonadaceae</taxon>
        <taxon>Oharaeibacter</taxon>
    </lineage>
</organism>
<evidence type="ECO:0000313" key="10">
    <source>
        <dbReference type="EMBL" id="TDP80928.1"/>
    </source>
</evidence>
<dbReference type="GO" id="GO:1990961">
    <property type="term" value="P:xenobiotic detoxification by transmembrane export across the plasma membrane"/>
    <property type="evidence" value="ECO:0007669"/>
    <property type="project" value="InterPro"/>
</dbReference>
<dbReference type="InterPro" id="IPR004812">
    <property type="entry name" value="Efflux_drug-R_Bcr/CmlA"/>
</dbReference>
<dbReference type="InterPro" id="IPR020846">
    <property type="entry name" value="MFS_dom"/>
</dbReference>
<dbReference type="PANTHER" id="PTHR23502">
    <property type="entry name" value="MAJOR FACILITATOR SUPERFAMILY"/>
    <property type="match status" value="1"/>
</dbReference>
<keyword evidence="4" id="KW-1003">Cell membrane</keyword>
<name>A0A4V3CV31_9HYPH</name>
<dbReference type="OrthoDB" id="9800416at2"/>
<feature type="transmembrane region" description="Helical" evidence="8">
    <location>
        <begin position="86"/>
        <end position="105"/>
    </location>
</feature>
<evidence type="ECO:0000256" key="6">
    <source>
        <dbReference type="ARBA" id="ARBA00022989"/>
    </source>
</evidence>
<accession>A0A4V3CV31</accession>
<keyword evidence="5 8" id="KW-0812">Transmembrane</keyword>
<feature type="transmembrane region" description="Helical" evidence="8">
    <location>
        <begin position="172"/>
        <end position="192"/>
    </location>
</feature>
<dbReference type="CDD" id="cd17320">
    <property type="entry name" value="MFS_MdfA_MDR_like"/>
    <property type="match status" value="1"/>
</dbReference>
<feature type="transmembrane region" description="Helical" evidence="8">
    <location>
        <begin position="230"/>
        <end position="250"/>
    </location>
</feature>
<feature type="domain" description="Major facilitator superfamily (MFS) profile" evidence="9">
    <location>
        <begin position="17"/>
        <end position="403"/>
    </location>
</feature>
<feature type="transmembrane region" description="Helical" evidence="8">
    <location>
        <begin position="21"/>
        <end position="39"/>
    </location>
</feature>
<evidence type="ECO:0000313" key="11">
    <source>
        <dbReference type="Proteomes" id="UP000294547"/>
    </source>
</evidence>
<evidence type="ECO:0000256" key="3">
    <source>
        <dbReference type="ARBA" id="ARBA00022448"/>
    </source>
</evidence>
<comment type="similarity">
    <text evidence="2 8">Belongs to the major facilitator superfamily. Bcr/CmlA family.</text>
</comment>
<evidence type="ECO:0000259" key="9">
    <source>
        <dbReference type="PROSITE" id="PS50850"/>
    </source>
</evidence>
<feature type="transmembrane region" description="Helical" evidence="8">
    <location>
        <begin position="111"/>
        <end position="132"/>
    </location>
</feature>
<feature type="transmembrane region" description="Helical" evidence="8">
    <location>
        <begin position="323"/>
        <end position="343"/>
    </location>
</feature>
<protein>
    <recommendedName>
        <fullName evidence="8">Bcr/CflA family efflux transporter</fullName>
    </recommendedName>
</protein>
<feature type="transmembrane region" description="Helical" evidence="8">
    <location>
        <begin position="377"/>
        <end position="399"/>
    </location>
</feature>
<keyword evidence="6 8" id="KW-1133">Transmembrane helix</keyword>
<evidence type="ECO:0000256" key="8">
    <source>
        <dbReference type="RuleBase" id="RU365088"/>
    </source>
</evidence>
<feature type="transmembrane region" description="Helical" evidence="8">
    <location>
        <begin position="45"/>
        <end position="74"/>
    </location>
</feature>
<gene>
    <name evidence="10" type="ORF">EDD54_4561</name>
</gene>
<reference evidence="10 11" key="1">
    <citation type="submission" date="2019-03" db="EMBL/GenBank/DDBJ databases">
        <title>Genomic Encyclopedia of Type Strains, Phase IV (KMG-IV): sequencing the most valuable type-strain genomes for metagenomic binning, comparative biology and taxonomic classification.</title>
        <authorList>
            <person name="Goeker M."/>
        </authorList>
    </citation>
    <scope>NUCLEOTIDE SEQUENCE [LARGE SCALE GENOMIC DNA]</scope>
    <source>
        <strain evidence="10 11">DSM 102969</strain>
    </source>
</reference>
<keyword evidence="8" id="KW-0997">Cell inner membrane</keyword>
<dbReference type="GO" id="GO:0005886">
    <property type="term" value="C:plasma membrane"/>
    <property type="evidence" value="ECO:0007669"/>
    <property type="project" value="UniProtKB-SubCell"/>
</dbReference>
<sequence length="405" mass="41035">MTRPVAPGDIAAPVLSERLTAAFGAMLVALGPVSMALYTPAMPTLVAAFGTTMGAVKATLTLYFAGFALAQLVCGPLSDAYGRRPVLIGFLALYVAASVGATLAPTVEVLMAMRLVQGVGAATGVAISRAIVRDGFTGPRSARIMNTIGIWLALGPALSPSIGGLLLAVADWHAVFVAMIVYGAVLLALIAWKLPETNAAPDPARIRPAGLVRAYGTLLRDRRFMVPSTVIGLTVGGLYALGTMLPFVLIDRVGLSPTAFGAGMLFQSGSFILGGIATKLLMRRVDAGRLVTPGVLLCALGGVLLSASLFLAAPSFLGVMGPVAVFAFALAMIMPSLTTMALAPFPTIAGAAAALMGFLQMGGGFAGSGVAALTGDAVVALATVVPTMTVAALVVHLAAGRSRVD</sequence>
<comment type="caution">
    <text evidence="10">The sequence shown here is derived from an EMBL/GenBank/DDBJ whole genome shotgun (WGS) entry which is preliminary data.</text>
</comment>
<dbReference type="AlphaFoldDB" id="A0A4V3CV31"/>
<proteinExistence type="inferred from homology"/>
<keyword evidence="7 8" id="KW-0472">Membrane</keyword>
<dbReference type="InterPro" id="IPR011701">
    <property type="entry name" value="MFS"/>
</dbReference>
<feature type="transmembrane region" description="Helical" evidence="8">
    <location>
        <begin position="144"/>
        <end position="166"/>
    </location>
</feature>
<feature type="transmembrane region" description="Helical" evidence="8">
    <location>
        <begin position="294"/>
        <end position="317"/>
    </location>
</feature>
<evidence type="ECO:0000256" key="4">
    <source>
        <dbReference type="ARBA" id="ARBA00022475"/>
    </source>
</evidence>
<comment type="subcellular location">
    <subcellularLocation>
        <location evidence="8">Cell inner membrane</location>
        <topology evidence="8">Multi-pass membrane protein</topology>
    </subcellularLocation>
    <subcellularLocation>
        <location evidence="1">Cell membrane</location>
        <topology evidence="1">Multi-pass membrane protein</topology>
    </subcellularLocation>
</comment>
<keyword evidence="3 8" id="KW-0813">Transport</keyword>
<dbReference type="EMBL" id="SNXY01000014">
    <property type="protein sequence ID" value="TDP80928.1"/>
    <property type="molecule type" value="Genomic_DNA"/>
</dbReference>
<dbReference type="Pfam" id="PF07690">
    <property type="entry name" value="MFS_1"/>
    <property type="match status" value="1"/>
</dbReference>
<dbReference type="RefSeq" id="WP_126540751.1">
    <property type="nucleotide sequence ID" value="NZ_BSPM01000001.1"/>
</dbReference>
<dbReference type="PANTHER" id="PTHR23502:SF132">
    <property type="entry name" value="POLYAMINE TRANSPORTER 2-RELATED"/>
    <property type="match status" value="1"/>
</dbReference>
<dbReference type="NCBIfam" id="TIGR00710">
    <property type="entry name" value="efflux_Bcr_CflA"/>
    <property type="match status" value="1"/>
</dbReference>
<dbReference type="PRINTS" id="PR01036">
    <property type="entry name" value="TCRTETB"/>
</dbReference>
<dbReference type="PROSITE" id="PS50850">
    <property type="entry name" value="MFS"/>
    <property type="match status" value="1"/>
</dbReference>
<dbReference type="SUPFAM" id="SSF103473">
    <property type="entry name" value="MFS general substrate transporter"/>
    <property type="match status" value="1"/>
</dbReference>
<feature type="transmembrane region" description="Helical" evidence="8">
    <location>
        <begin position="350"/>
        <end position="371"/>
    </location>
</feature>
<feature type="transmembrane region" description="Helical" evidence="8">
    <location>
        <begin position="262"/>
        <end position="282"/>
    </location>
</feature>